<proteinExistence type="predicted"/>
<keyword evidence="3" id="KW-1185">Reference proteome</keyword>
<evidence type="ECO:0000313" key="2">
    <source>
        <dbReference type="EMBL" id="KAG7300753.1"/>
    </source>
</evidence>
<dbReference type="EMBL" id="JAHIBW010000020">
    <property type="protein sequence ID" value="KAG7300753.1"/>
    <property type="molecule type" value="Genomic_DNA"/>
</dbReference>
<gene>
    <name evidence="2" type="ORF">JYU34_015082</name>
</gene>
<feature type="region of interest" description="Disordered" evidence="1">
    <location>
        <begin position="95"/>
        <end position="117"/>
    </location>
</feature>
<accession>A0ABQ7Q783</accession>
<comment type="caution">
    <text evidence="2">The sequence shown here is derived from an EMBL/GenBank/DDBJ whole genome shotgun (WGS) entry which is preliminary data.</text>
</comment>
<sequence length="117" mass="12772">MSELASNTQVSADALRRLWIYRLSGAVKAVLSGAQDTKLEGLAEMAYKIMENLHPHEVAAITPTPTPDFATADGDDPGNKTDGLLYDMRLIKLEDAEENRGQSNRSPDHTPKDHVGL</sequence>
<name>A0ABQ7Q783_PLUXY</name>
<feature type="compositionally biased region" description="Low complexity" evidence="1">
    <location>
        <begin position="60"/>
        <end position="72"/>
    </location>
</feature>
<protein>
    <submittedName>
        <fullName evidence="2">Uncharacterized protein</fullName>
    </submittedName>
</protein>
<evidence type="ECO:0000313" key="3">
    <source>
        <dbReference type="Proteomes" id="UP000823941"/>
    </source>
</evidence>
<dbReference type="Proteomes" id="UP000823941">
    <property type="component" value="Chromosome 20"/>
</dbReference>
<feature type="region of interest" description="Disordered" evidence="1">
    <location>
        <begin position="60"/>
        <end position="83"/>
    </location>
</feature>
<evidence type="ECO:0000256" key="1">
    <source>
        <dbReference type="SAM" id="MobiDB-lite"/>
    </source>
</evidence>
<organism evidence="2 3">
    <name type="scientific">Plutella xylostella</name>
    <name type="common">Diamondback moth</name>
    <name type="synonym">Plutella maculipennis</name>
    <dbReference type="NCBI Taxonomy" id="51655"/>
    <lineage>
        <taxon>Eukaryota</taxon>
        <taxon>Metazoa</taxon>
        <taxon>Ecdysozoa</taxon>
        <taxon>Arthropoda</taxon>
        <taxon>Hexapoda</taxon>
        <taxon>Insecta</taxon>
        <taxon>Pterygota</taxon>
        <taxon>Neoptera</taxon>
        <taxon>Endopterygota</taxon>
        <taxon>Lepidoptera</taxon>
        <taxon>Glossata</taxon>
        <taxon>Ditrysia</taxon>
        <taxon>Yponomeutoidea</taxon>
        <taxon>Plutellidae</taxon>
        <taxon>Plutella</taxon>
    </lineage>
</organism>
<reference evidence="2 3" key="1">
    <citation type="submission" date="2021-06" db="EMBL/GenBank/DDBJ databases">
        <title>A haploid diamondback moth (Plutella xylostella L.) genome assembly resolves 31 chromosomes and identifies a diamide resistance mutation.</title>
        <authorList>
            <person name="Ward C.M."/>
            <person name="Perry K.D."/>
            <person name="Baker G."/>
            <person name="Powis K."/>
            <person name="Heckel D.G."/>
            <person name="Baxter S.W."/>
        </authorList>
    </citation>
    <scope>NUCLEOTIDE SEQUENCE [LARGE SCALE GENOMIC DNA]</scope>
    <source>
        <strain evidence="2 3">LV</strain>
        <tissue evidence="2">Single pupa</tissue>
    </source>
</reference>